<dbReference type="RefSeq" id="WP_126760065.1">
    <property type="nucleotide sequence ID" value="NZ_PIPZ01000003.1"/>
</dbReference>
<dbReference type="OrthoDB" id="6237815at2"/>
<protein>
    <submittedName>
        <fullName evidence="1">Uncharacterized protein</fullName>
    </submittedName>
</protein>
<keyword evidence="2" id="KW-1185">Reference proteome</keyword>
<dbReference type="EMBL" id="PIPZ01000003">
    <property type="protein sequence ID" value="RUO59216.1"/>
    <property type="molecule type" value="Genomic_DNA"/>
</dbReference>
<proteinExistence type="predicted"/>
<organism evidence="1 2">
    <name type="scientific">Pseudidiomarina marina</name>
    <dbReference type="NCBI Taxonomy" id="502366"/>
    <lineage>
        <taxon>Bacteria</taxon>
        <taxon>Pseudomonadati</taxon>
        <taxon>Pseudomonadota</taxon>
        <taxon>Gammaproteobacteria</taxon>
        <taxon>Alteromonadales</taxon>
        <taxon>Idiomarinaceae</taxon>
        <taxon>Pseudidiomarina</taxon>
    </lineage>
</organism>
<dbReference type="Proteomes" id="UP000288127">
    <property type="component" value="Unassembled WGS sequence"/>
</dbReference>
<evidence type="ECO:0000313" key="2">
    <source>
        <dbReference type="Proteomes" id="UP000288127"/>
    </source>
</evidence>
<accession>A0A432YE62</accession>
<comment type="caution">
    <text evidence="1">The sequence shown here is derived from an EMBL/GenBank/DDBJ whole genome shotgun (WGS) entry which is preliminary data.</text>
</comment>
<evidence type="ECO:0000313" key="1">
    <source>
        <dbReference type="EMBL" id="RUO59216.1"/>
    </source>
</evidence>
<sequence>MKTYSLVVRQLSESIHYIQNQLRLPMVSQNAACAEFELADDSRLAVCSSSVANVTSRSTKCLPLSKRLLSALERNGALFSHQFAVGATRECELPIRLRVPGHSDVALCRECVTEPKTENSSRVLFWSGLNKVFADLASHHGYRM</sequence>
<name>A0A432YE62_9GAMM</name>
<dbReference type="AlphaFoldDB" id="A0A432YE62"/>
<reference evidence="2" key="1">
    <citation type="journal article" date="2018" name="Front. Microbiol.">
        <title>Genome-Based Analysis Reveals the Taxonomy and Diversity of the Family Idiomarinaceae.</title>
        <authorList>
            <person name="Liu Y."/>
            <person name="Lai Q."/>
            <person name="Shao Z."/>
        </authorList>
    </citation>
    <scope>NUCLEOTIDE SEQUENCE [LARGE SCALE GENOMIC DNA]</scope>
    <source>
        <strain evidence="2">PIM1</strain>
    </source>
</reference>
<gene>
    <name evidence="1" type="ORF">CWI76_09285</name>
</gene>